<evidence type="ECO:0000256" key="1">
    <source>
        <dbReference type="SAM" id="SignalP"/>
    </source>
</evidence>
<evidence type="ECO:0000313" key="3">
    <source>
        <dbReference type="Proteomes" id="UP000318571"/>
    </source>
</evidence>
<organism evidence="2 3">
    <name type="scientific">Tigriopus californicus</name>
    <name type="common">Marine copepod</name>
    <dbReference type="NCBI Taxonomy" id="6832"/>
    <lineage>
        <taxon>Eukaryota</taxon>
        <taxon>Metazoa</taxon>
        <taxon>Ecdysozoa</taxon>
        <taxon>Arthropoda</taxon>
        <taxon>Crustacea</taxon>
        <taxon>Multicrustacea</taxon>
        <taxon>Hexanauplia</taxon>
        <taxon>Copepoda</taxon>
        <taxon>Harpacticoida</taxon>
        <taxon>Harpacticidae</taxon>
        <taxon>Tigriopus</taxon>
    </lineage>
</organism>
<dbReference type="EMBL" id="VCGU01000004">
    <property type="protein sequence ID" value="TRY76676.1"/>
    <property type="molecule type" value="Genomic_DNA"/>
</dbReference>
<protein>
    <submittedName>
        <fullName evidence="2">Uncharacterized protein</fullName>
    </submittedName>
</protein>
<name>A0A553PG65_TIGCA</name>
<feature type="signal peptide" evidence="1">
    <location>
        <begin position="1"/>
        <end position="17"/>
    </location>
</feature>
<dbReference type="AlphaFoldDB" id="A0A553PG65"/>
<accession>A0A553PG65</accession>
<reference evidence="2 3" key="1">
    <citation type="journal article" date="2018" name="Nat. Ecol. Evol.">
        <title>Genomic signatures of mitonuclear coevolution across populations of Tigriopus californicus.</title>
        <authorList>
            <person name="Barreto F.S."/>
            <person name="Watson E.T."/>
            <person name="Lima T.G."/>
            <person name="Willett C.S."/>
            <person name="Edmands S."/>
            <person name="Li W."/>
            <person name="Burton R.S."/>
        </authorList>
    </citation>
    <scope>NUCLEOTIDE SEQUENCE [LARGE SCALE GENOMIC DNA]</scope>
    <source>
        <strain evidence="2 3">San Diego</strain>
    </source>
</reference>
<feature type="chain" id="PRO_5022173410" evidence="1">
    <location>
        <begin position="18"/>
        <end position="178"/>
    </location>
</feature>
<sequence length="178" mass="18739">MNRLFVVLALTLGSSLADVKNGNNNAVPQFAEPRDTSYGVPSSTFSDSSFNSGGTFSNAGPSGFSSGPTFTKPITYSSGQSFYSNDPGFNAGIGGSFGNTGGGLSASFPSDLISTGLNLVLGLFAFSLIMQIVTKVASSSLFDNLFKARALESDNMVELANFAMKAYRRYEEMNNVPK</sequence>
<proteinExistence type="predicted"/>
<comment type="caution">
    <text evidence="2">The sequence shown here is derived from an EMBL/GenBank/DDBJ whole genome shotgun (WGS) entry which is preliminary data.</text>
</comment>
<keyword evidence="1" id="KW-0732">Signal</keyword>
<gene>
    <name evidence="2" type="ORF">TCAL_16977</name>
</gene>
<dbReference type="OMA" id="NFAMKAY"/>
<evidence type="ECO:0000313" key="2">
    <source>
        <dbReference type="EMBL" id="TRY76676.1"/>
    </source>
</evidence>
<keyword evidence="3" id="KW-1185">Reference proteome</keyword>
<dbReference type="Proteomes" id="UP000318571">
    <property type="component" value="Chromosome 5"/>
</dbReference>